<feature type="region of interest" description="Disordered" evidence="1">
    <location>
        <begin position="22"/>
        <end position="42"/>
    </location>
</feature>
<keyword evidence="2" id="KW-0732">Signal</keyword>
<organism evidence="3">
    <name type="scientific">Oikopleura dioica</name>
    <name type="common">Tunicate</name>
    <dbReference type="NCBI Taxonomy" id="34765"/>
    <lineage>
        <taxon>Eukaryota</taxon>
        <taxon>Metazoa</taxon>
        <taxon>Chordata</taxon>
        <taxon>Tunicata</taxon>
        <taxon>Appendicularia</taxon>
        <taxon>Copelata</taxon>
        <taxon>Oikopleuridae</taxon>
        <taxon>Oikopleura</taxon>
    </lineage>
</organism>
<evidence type="ECO:0000256" key="1">
    <source>
        <dbReference type="SAM" id="MobiDB-lite"/>
    </source>
</evidence>
<name>E4Y4G9_OIKDI</name>
<protein>
    <submittedName>
        <fullName evidence="3">Uncharacterized protein</fullName>
    </submittedName>
</protein>
<dbReference type="Proteomes" id="UP000011014">
    <property type="component" value="Unassembled WGS sequence"/>
</dbReference>
<accession>E4Y4G9</accession>
<feature type="compositionally biased region" description="Low complexity" evidence="1">
    <location>
        <begin position="30"/>
        <end position="39"/>
    </location>
</feature>
<evidence type="ECO:0000256" key="2">
    <source>
        <dbReference type="SAM" id="SignalP"/>
    </source>
</evidence>
<feature type="chain" id="PRO_5012971768" evidence="2">
    <location>
        <begin position="16"/>
        <end position="82"/>
    </location>
</feature>
<dbReference type="EMBL" id="FN654278">
    <property type="protein sequence ID" value="CBY30567.1"/>
    <property type="molecule type" value="Genomic_DNA"/>
</dbReference>
<proteinExistence type="predicted"/>
<evidence type="ECO:0000313" key="3">
    <source>
        <dbReference type="EMBL" id="CBY30567.1"/>
    </source>
</evidence>
<gene>
    <name evidence="3" type="ORF">GSOID_T00018439001</name>
</gene>
<sequence length="82" mass="9503">MKVLLVISILMSAEGFFFRSPPKEEKTFSKRISSNSKSSSDADLTHVEEFFRHLKMLSEDESWKRGPPRSSKNRRIVLSPLF</sequence>
<feature type="signal peptide" evidence="2">
    <location>
        <begin position="1"/>
        <end position="15"/>
    </location>
</feature>
<reference evidence="3" key="1">
    <citation type="journal article" date="2010" name="Science">
        <title>Plasticity of animal genome architecture unmasked by rapid evolution of a pelagic tunicate.</title>
        <authorList>
            <person name="Denoeud F."/>
            <person name="Henriet S."/>
            <person name="Mungpakdee S."/>
            <person name="Aury J.M."/>
            <person name="Da Silva C."/>
            <person name="Brinkmann H."/>
            <person name="Mikhaleva J."/>
            <person name="Olsen L.C."/>
            <person name="Jubin C."/>
            <person name="Canestro C."/>
            <person name="Bouquet J.M."/>
            <person name="Danks G."/>
            <person name="Poulain J."/>
            <person name="Campsteijn C."/>
            <person name="Adamski M."/>
            <person name="Cross I."/>
            <person name="Yadetie F."/>
            <person name="Muffato M."/>
            <person name="Louis A."/>
            <person name="Butcher S."/>
            <person name="Tsagkogeorga G."/>
            <person name="Konrad A."/>
            <person name="Singh S."/>
            <person name="Jensen M.F."/>
            <person name="Cong E.H."/>
            <person name="Eikeseth-Otteraa H."/>
            <person name="Noel B."/>
            <person name="Anthouard V."/>
            <person name="Porcel B.M."/>
            <person name="Kachouri-Lafond R."/>
            <person name="Nishino A."/>
            <person name="Ugolini M."/>
            <person name="Chourrout P."/>
            <person name="Nishida H."/>
            <person name="Aasland R."/>
            <person name="Huzurbazar S."/>
            <person name="Westhof E."/>
            <person name="Delsuc F."/>
            <person name="Lehrach H."/>
            <person name="Reinhardt R."/>
            <person name="Weissenbach J."/>
            <person name="Roy S.W."/>
            <person name="Artiguenave F."/>
            <person name="Postlethwait J.H."/>
            <person name="Manak J.R."/>
            <person name="Thompson E.M."/>
            <person name="Jaillon O."/>
            <person name="Du Pasquier L."/>
            <person name="Boudinot P."/>
            <person name="Liberles D.A."/>
            <person name="Volff J.N."/>
            <person name="Philippe H."/>
            <person name="Lenhard B."/>
            <person name="Roest Crollius H."/>
            <person name="Wincker P."/>
            <person name="Chourrout D."/>
        </authorList>
    </citation>
    <scope>NUCLEOTIDE SEQUENCE [LARGE SCALE GENOMIC DNA]</scope>
</reference>
<dbReference type="AlphaFoldDB" id="E4Y4G9"/>
<feature type="region of interest" description="Disordered" evidence="1">
    <location>
        <begin position="60"/>
        <end position="82"/>
    </location>
</feature>